<accession>A0A8T5YND1</accession>
<dbReference type="GO" id="GO:0009289">
    <property type="term" value="C:pilus"/>
    <property type="evidence" value="ECO:0007669"/>
    <property type="project" value="InterPro"/>
</dbReference>
<organism evidence="2 3">
    <name type="scientific">Escherichia coli</name>
    <dbReference type="NCBI Taxonomy" id="562"/>
    <lineage>
        <taxon>Bacteria</taxon>
        <taxon>Pseudomonadati</taxon>
        <taxon>Pseudomonadota</taxon>
        <taxon>Gammaproteobacteria</taxon>
        <taxon>Enterobacterales</taxon>
        <taxon>Enterobacteriaceae</taxon>
        <taxon>Escherichia</taxon>
    </lineage>
</organism>
<evidence type="ECO:0000313" key="2">
    <source>
        <dbReference type="EMBL" id="MWL01807.1"/>
    </source>
</evidence>
<comment type="caution">
    <text evidence="2">The sequence shown here is derived from an EMBL/GenBank/DDBJ whole genome shotgun (WGS) entry which is preliminary data.</text>
</comment>
<gene>
    <name evidence="2" type="ORF">GQM21_32685</name>
</gene>
<dbReference type="EMBL" id="WTML01000842">
    <property type="protein sequence ID" value="MWL01807.1"/>
    <property type="molecule type" value="Genomic_DNA"/>
</dbReference>
<dbReference type="Gene3D" id="2.60.40.1090">
    <property type="entry name" value="Fimbrial-type adhesion domain"/>
    <property type="match status" value="1"/>
</dbReference>
<dbReference type="AlphaFoldDB" id="A0A8T5YND1"/>
<dbReference type="PANTHER" id="PTHR33420:SF9">
    <property type="entry name" value="MINOR FIMBRIAL SUBUNIT"/>
    <property type="match status" value="1"/>
</dbReference>
<name>A0A8T5YND1_ECOLX</name>
<dbReference type="InterPro" id="IPR000259">
    <property type="entry name" value="Adhesion_dom_fimbrial"/>
</dbReference>
<feature type="non-terminal residue" evidence="2">
    <location>
        <position position="1"/>
    </location>
</feature>
<feature type="domain" description="Fimbrial-type adhesion" evidence="1">
    <location>
        <begin position="3"/>
        <end position="111"/>
    </location>
</feature>
<dbReference type="InterPro" id="IPR008966">
    <property type="entry name" value="Adhesion_dom_sf"/>
</dbReference>
<dbReference type="Pfam" id="PF00419">
    <property type="entry name" value="Fimbrial"/>
    <property type="match status" value="1"/>
</dbReference>
<reference evidence="2 3" key="1">
    <citation type="submission" date="2019-12" db="EMBL/GenBank/DDBJ databases">
        <title>Enteriobacteria Tanzani isolates_10432.</title>
        <authorList>
            <person name="Subbiah M."/>
            <person name="Call D."/>
        </authorList>
    </citation>
    <scope>NUCLEOTIDE SEQUENCE [LARGE SCALE GENOMIC DNA]</scope>
    <source>
        <strain evidence="2 3">10432wG8</strain>
    </source>
</reference>
<evidence type="ECO:0000259" key="1">
    <source>
        <dbReference type="Pfam" id="PF00419"/>
    </source>
</evidence>
<dbReference type="InterPro" id="IPR050263">
    <property type="entry name" value="Bact_Fimbrial_Adh_Pro"/>
</dbReference>
<dbReference type="PANTHER" id="PTHR33420">
    <property type="entry name" value="FIMBRIAL SUBUNIT ELFA-RELATED"/>
    <property type="match status" value="1"/>
</dbReference>
<sequence>AGQSARVPVVFKLKDCKGPAGYNVKVTLTGVEDSEQPGFLALDTSSTAQGVGIGMEKTDGMQVAINNTNGATFALTNGNNDINFRAWLQAKSGRDVTIGEFTASLTATFEYIQNENTTMVVRSGHAYC</sequence>
<dbReference type="Proteomes" id="UP000462271">
    <property type="component" value="Unassembled WGS sequence"/>
</dbReference>
<dbReference type="SUPFAM" id="SSF49401">
    <property type="entry name" value="Bacterial adhesins"/>
    <property type="match status" value="1"/>
</dbReference>
<feature type="non-terminal residue" evidence="2">
    <location>
        <position position="128"/>
    </location>
</feature>
<dbReference type="GO" id="GO:0043709">
    <property type="term" value="P:cell adhesion involved in single-species biofilm formation"/>
    <property type="evidence" value="ECO:0007669"/>
    <property type="project" value="TreeGrafter"/>
</dbReference>
<proteinExistence type="predicted"/>
<dbReference type="InterPro" id="IPR036937">
    <property type="entry name" value="Adhesion_dom_fimbrial_sf"/>
</dbReference>
<evidence type="ECO:0000313" key="3">
    <source>
        <dbReference type="Proteomes" id="UP000462271"/>
    </source>
</evidence>
<protein>
    <submittedName>
        <fullName evidence="2">Fimbrial protein</fullName>
    </submittedName>
</protein>